<feature type="region of interest" description="Disordered" evidence="1">
    <location>
        <begin position="569"/>
        <end position="616"/>
    </location>
</feature>
<organism evidence="2 3">
    <name type="scientific">Porphyra umbilicalis</name>
    <name type="common">Purple laver</name>
    <name type="synonym">Red alga</name>
    <dbReference type="NCBI Taxonomy" id="2786"/>
    <lineage>
        <taxon>Eukaryota</taxon>
        <taxon>Rhodophyta</taxon>
        <taxon>Bangiophyceae</taxon>
        <taxon>Bangiales</taxon>
        <taxon>Bangiaceae</taxon>
        <taxon>Porphyra</taxon>
    </lineage>
</organism>
<evidence type="ECO:0000256" key="1">
    <source>
        <dbReference type="SAM" id="MobiDB-lite"/>
    </source>
</evidence>
<reference evidence="2 3" key="1">
    <citation type="submission" date="2017-03" db="EMBL/GenBank/DDBJ databases">
        <title>WGS assembly of Porphyra umbilicalis.</title>
        <authorList>
            <person name="Brawley S.H."/>
            <person name="Blouin N.A."/>
            <person name="Ficko-Blean E."/>
            <person name="Wheeler G.L."/>
            <person name="Lohr M."/>
            <person name="Goodson H.V."/>
            <person name="Jenkins J.W."/>
            <person name="Blaby-Haas C.E."/>
            <person name="Helliwell K.E."/>
            <person name="Chan C."/>
            <person name="Marriage T."/>
            <person name="Bhattacharya D."/>
            <person name="Klein A.S."/>
            <person name="Badis Y."/>
            <person name="Brodie J."/>
            <person name="Cao Y."/>
            <person name="Collen J."/>
            <person name="Dittami S.M."/>
            <person name="Gachon C.M."/>
            <person name="Green B.R."/>
            <person name="Karpowicz S."/>
            <person name="Kim J.W."/>
            <person name="Kudahl U."/>
            <person name="Lin S."/>
            <person name="Michel G."/>
            <person name="Mittag M."/>
            <person name="Olson B.J."/>
            <person name="Pangilinan J."/>
            <person name="Peng Y."/>
            <person name="Qiu H."/>
            <person name="Shu S."/>
            <person name="Singer J.T."/>
            <person name="Smith A.G."/>
            <person name="Sprecher B.N."/>
            <person name="Wagner V."/>
            <person name="Wang W."/>
            <person name="Wang Z.-Y."/>
            <person name="Yan J."/>
            <person name="Yarish C."/>
            <person name="Zoeuner-Riek S."/>
            <person name="Zhuang Y."/>
            <person name="Zou Y."/>
            <person name="Lindquist E.A."/>
            <person name="Grimwood J."/>
            <person name="Barry K."/>
            <person name="Rokhsar D.S."/>
            <person name="Schmutz J."/>
            <person name="Stiller J.W."/>
            <person name="Grossman A.R."/>
            <person name="Prochnik S.E."/>
        </authorList>
    </citation>
    <scope>NUCLEOTIDE SEQUENCE [LARGE SCALE GENOMIC DNA]</scope>
    <source>
        <strain evidence="2">4086291</strain>
    </source>
</reference>
<feature type="compositionally biased region" description="Low complexity" evidence="1">
    <location>
        <begin position="268"/>
        <end position="279"/>
    </location>
</feature>
<dbReference type="EMBL" id="KV918968">
    <property type="protein sequence ID" value="OSX74000.1"/>
    <property type="molecule type" value="Genomic_DNA"/>
</dbReference>
<feature type="compositionally biased region" description="Basic and acidic residues" evidence="1">
    <location>
        <begin position="209"/>
        <end position="226"/>
    </location>
</feature>
<feature type="region of interest" description="Disordered" evidence="1">
    <location>
        <begin position="112"/>
        <end position="186"/>
    </location>
</feature>
<feature type="compositionally biased region" description="Gly residues" evidence="1">
    <location>
        <begin position="473"/>
        <end position="483"/>
    </location>
</feature>
<keyword evidence="3" id="KW-1185">Reference proteome</keyword>
<feature type="region of interest" description="Disordered" evidence="1">
    <location>
        <begin position="206"/>
        <end position="236"/>
    </location>
</feature>
<accession>A0A1X6NZQ2</accession>
<feature type="region of interest" description="Disordered" evidence="1">
    <location>
        <begin position="263"/>
        <end position="329"/>
    </location>
</feature>
<evidence type="ECO:0000313" key="2">
    <source>
        <dbReference type="EMBL" id="OSX74000.1"/>
    </source>
</evidence>
<feature type="compositionally biased region" description="Basic and acidic residues" evidence="1">
    <location>
        <begin position="1"/>
        <end position="10"/>
    </location>
</feature>
<sequence length="733" mass="78323">MDGPMRDGRRPWTRRRPTAKEAFRRRAWEKGGAGQRRGLPDPPTQRQRARCGQARARRTSHTRHEGHPACGSACTVLGGGRLAVVTLADANKTARCPIAALSKARRRIPAASAFTHAPTTKPALPPPSSTNPNLSRHSPRQPPHAHAAFAETMANHCSLSPHPPPRRAPPPPPRHAHRHRLQVGQPEPKLWVVLQRRRRRRLPHHVRGGHVDGRRHPENVERDPHGGGRGVDLGEDATLPRVGALDDPHRVARLEALAVCRGGGGDPRIGATAATGGARPRARRRPWPTLPPPGQRGRSPWRRRPPPRRGRPRRLGGDELGVNLGNRRRRDGIGRPHRVLLPLLPVGVPHEPLHVRHAAHVLVALPVHRHTHEHVAWEEALLPRHPLAGLGQTLHRHRRDEHVAELLGEAREGDAHVLQRNPHRVFRAGLDLQRVPPVLVGRLEKHVLLRREAELLAPGGVPSHVGPGRRRVAGGGGSGGGGLGEERRRRRLLFPPALGFGGGVRRRRRGGHTARRRAGAAVGGAAASGRRVFGGKHPRHDPRTGIGTGARGISTWGSCAASCSLAFSAPSTAEKKEASRRSQSRSRAPSRPDSRDASKAPSRTSPAGGGGALTSPAVTAAASSSAAVSAAALEEGASPPALPRLVASSAAPPADADAPTRRRDTAGRRRGWALAARPPPRHRPVGDATHTRAAGAAVAGRGARRAIPAGTKAGVMAGAGGLDGIARRLWTKR</sequence>
<feature type="compositionally biased region" description="Basic residues" evidence="1">
    <location>
        <begin position="299"/>
        <end position="314"/>
    </location>
</feature>
<proteinExistence type="predicted"/>
<dbReference type="AlphaFoldDB" id="A0A1X6NZQ2"/>
<protein>
    <submittedName>
        <fullName evidence="2">Uncharacterized protein</fullName>
    </submittedName>
</protein>
<feature type="compositionally biased region" description="Pro residues" evidence="1">
    <location>
        <begin position="161"/>
        <end position="173"/>
    </location>
</feature>
<feature type="compositionally biased region" description="Basic and acidic residues" evidence="1">
    <location>
        <begin position="658"/>
        <end position="667"/>
    </location>
</feature>
<evidence type="ECO:0000313" key="3">
    <source>
        <dbReference type="Proteomes" id="UP000218209"/>
    </source>
</evidence>
<gene>
    <name evidence="2" type="ORF">BU14_0314s0003</name>
</gene>
<feature type="region of interest" description="Disordered" evidence="1">
    <location>
        <begin position="643"/>
        <end position="699"/>
    </location>
</feature>
<feature type="compositionally biased region" description="Basic residues" evidence="1">
    <location>
        <begin position="504"/>
        <end position="518"/>
    </location>
</feature>
<feature type="region of interest" description="Disordered" evidence="1">
    <location>
        <begin position="460"/>
        <end position="549"/>
    </location>
</feature>
<feature type="region of interest" description="Disordered" evidence="1">
    <location>
        <begin position="1"/>
        <end position="72"/>
    </location>
</feature>
<name>A0A1X6NZQ2_PORUM</name>
<feature type="compositionally biased region" description="Basic and acidic residues" evidence="1">
    <location>
        <begin position="18"/>
        <end position="29"/>
    </location>
</feature>
<feature type="compositionally biased region" description="Low complexity" evidence="1">
    <location>
        <begin position="519"/>
        <end position="531"/>
    </location>
</feature>
<dbReference type="Proteomes" id="UP000218209">
    <property type="component" value="Unassembled WGS sequence"/>
</dbReference>